<organism evidence="2 3">
    <name type="scientific">Actinidia chinensis var. chinensis</name>
    <name type="common">Chinese soft-hair kiwi</name>
    <dbReference type="NCBI Taxonomy" id="1590841"/>
    <lineage>
        <taxon>Eukaryota</taxon>
        <taxon>Viridiplantae</taxon>
        <taxon>Streptophyta</taxon>
        <taxon>Embryophyta</taxon>
        <taxon>Tracheophyta</taxon>
        <taxon>Spermatophyta</taxon>
        <taxon>Magnoliopsida</taxon>
        <taxon>eudicotyledons</taxon>
        <taxon>Gunneridae</taxon>
        <taxon>Pentapetalae</taxon>
        <taxon>asterids</taxon>
        <taxon>Ericales</taxon>
        <taxon>Actinidiaceae</taxon>
        <taxon>Actinidia</taxon>
    </lineage>
</organism>
<keyword evidence="3" id="KW-1185">Reference proteome</keyword>
<evidence type="ECO:0000313" key="3">
    <source>
        <dbReference type="Proteomes" id="UP000241394"/>
    </source>
</evidence>
<dbReference type="AlphaFoldDB" id="A0A2R6RNF6"/>
<reference evidence="2 3" key="1">
    <citation type="submission" date="2017-07" db="EMBL/GenBank/DDBJ databases">
        <title>An improved, manually edited Actinidia chinensis var. chinensis (kiwifruit) genome highlights the challenges associated with draft genomes and gene prediction in plants.</title>
        <authorList>
            <person name="Pilkington S."/>
            <person name="Crowhurst R."/>
            <person name="Hilario E."/>
            <person name="Nardozza S."/>
            <person name="Fraser L."/>
            <person name="Peng Y."/>
            <person name="Gunaseelan K."/>
            <person name="Simpson R."/>
            <person name="Tahir J."/>
            <person name="Deroles S."/>
            <person name="Templeton K."/>
            <person name="Luo Z."/>
            <person name="Davy M."/>
            <person name="Cheng C."/>
            <person name="Mcneilage M."/>
            <person name="Scaglione D."/>
            <person name="Liu Y."/>
            <person name="Zhang Q."/>
            <person name="Datson P."/>
            <person name="De Silva N."/>
            <person name="Gardiner S."/>
            <person name="Bassett H."/>
            <person name="Chagne D."/>
            <person name="Mccallum J."/>
            <person name="Dzierzon H."/>
            <person name="Deng C."/>
            <person name="Wang Y.-Y."/>
            <person name="Barron N."/>
            <person name="Manako K."/>
            <person name="Bowen J."/>
            <person name="Foster T."/>
            <person name="Erridge Z."/>
            <person name="Tiffin H."/>
            <person name="Waite C."/>
            <person name="Davies K."/>
            <person name="Grierson E."/>
            <person name="Laing W."/>
            <person name="Kirk R."/>
            <person name="Chen X."/>
            <person name="Wood M."/>
            <person name="Montefiori M."/>
            <person name="Brummell D."/>
            <person name="Schwinn K."/>
            <person name="Catanach A."/>
            <person name="Fullerton C."/>
            <person name="Li D."/>
            <person name="Meiyalaghan S."/>
            <person name="Nieuwenhuizen N."/>
            <person name="Read N."/>
            <person name="Prakash R."/>
            <person name="Hunter D."/>
            <person name="Zhang H."/>
            <person name="Mckenzie M."/>
            <person name="Knabel M."/>
            <person name="Harris A."/>
            <person name="Allan A."/>
            <person name="Chen A."/>
            <person name="Janssen B."/>
            <person name="Plunkett B."/>
            <person name="Dwamena C."/>
            <person name="Voogd C."/>
            <person name="Leif D."/>
            <person name="Lafferty D."/>
            <person name="Souleyre E."/>
            <person name="Varkonyi-Gasic E."/>
            <person name="Gambi F."/>
            <person name="Hanley J."/>
            <person name="Yao J.-L."/>
            <person name="Cheung J."/>
            <person name="David K."/>
            <person name="Warren B."/>
            <person name="Marsh K."/>
            <person name="Snowden K."/>
            <person name="Lin-Wang K."/>
            <person name="Brian L."/>
            <person name="Martinez-Sanchez M."/>
            <person name="Wang M."/>
            <person name="Ileperuma N."/>
            <person name="Macnee N."/>
            <person name="Campin R."/>
            <person name="Mcatee P."/>
            <person name="Drummond R."/>
            <person name="Espley R."/>
            <person name="Ireland H."/>
            <person name="Wu R."/>
            <person name="Atkinson R."/>
            <person name="Karunairetnam S."/>
            <person name="Bulley S."/>
            <person name="Chunkath S."/>
            <person name="Hanley Z."/>
            <person name="Storey R."/>
            <person name="Thrimawithana A."/>
            <person name="Thomson S."/>
            <person name="David C."/>
            <person name="Testolin R."/>
        </authorList>
    </citation>
    <scope>NUCLEOTIDE SEQUENCE [LARGE SCALE GENOMIC DNA]</scope>
    <source>
        <strain evidence="3">cv. Red5</strain>
        <tissue evidence="2">Young leaf</tissue>
    </source>
</reference>
<proteinExistence type="inferred from homology"/>
<dbReference type="OrthoDB" id="1936278at2759"/>
<dbReference type="InterPro" id="IPR003676">
    <property type="entry name" value="SAUR_fam"/>
</dbReference>
<evidence type="ECO:0000256" key="1">
    <source>
        <dbReference type="ARBA" id="ARBA00006974"/>
    </source>
</evidence>
<comment type="similarity">
    <text evidence="1">Belongs to the ARG7 family.</text>
</comment>
<dbReference type="STRING" id="1590841.A0A2R6RNF6"/>
<dbReference type="Pfam" id="PF02519">
    <property type="entry name" value="Auxin_inducible"/>
    <property type="match status" value="1"/>
</dbReference>
<dbReference type="PANTHER" id="PTHR31175:SF82">
    <property type="entry name" value="AUXIN-RESPONSIVE PROTEIN SAUR65"/>
    <property type="match status" value="1"/>
</dbReference>
<accession>A0A2R6RNF6</accession>
<dbReference type="EMBL" id="NKQK01000004">
    <property type="protein sequence ID" value="PSS31570.1"/>
    <property type="molecule type" value="Genomic_DNA"/>
</dbReference>
<evidence type="ECO:0000313" key="2">
    <source>
        <dbReference type="EMBL" id="PSS31570.1"/>
    </source>
</evidence>
<dbReference type="OMA" id="ITMARNW"/>
<reference evidence="3" key="2">
    <citation type="journal article" date="2018" name="BMC Genomics">
        <title>A manually annotated Actinidia chinensis var. chinensis (kiwifruit) genome highlights the challenges associated with draft genomes and gene prediction in plants.</title>
        <authorList>
            <person name="Pilkington S.M."/>
            <person name="Crowhurst R."/>
            <person name="Hilario E."/>
            <person name="Nardozza S."/>
            <person name="Fraser L."/>
            <person name="Peng Y."/>
            <person name="Gunaseelan K."/>
            <person name="Simpson R."/>
            <person name="Tahir J."/>
            <person name="Deroles S.C."/>
            <person name="Templeton K."/>
            <person name="Luo Z."/>
            <person name="Davy M."/>
            <person name="Cheng C."/>
            <person name="McNeilage M."/>
            <person name="Scaglione D."/>
            <person name="Liu Y."/>
            <person name="Zhang Q."/>
            <person name="Datson P."/>
            <person name="De Silva N."/>
            <person name="Gardiner S.E."/>
            <person name="Bassett H."/>
            <person name="Chagne D."/>
            <person name="McCallum J."/>
            <person name="Dzierzon H."/>
            <person name="Deng C."/>
            <person name="Wang Y.Y."/>
            <person name="Barron L."/>
            <person name="Manako K."/>
            <person name="Bowen J."/>
            <person name="Foster T.M."/>
            <person name="Erridge Z.A."/>
            <person name="Tiffin H."/>
            <person name="Waite C.N."/>
            <person name="Davies K.M."/>
            <person name="Grierson E.P."/>
            <person name="Laing W.A."/>
            <person name="Kirk R."/>
            <person name="Chen X."/>
            <person name="Wood M."/>
            <person name="Montefiori M."/>
            <person name="Brummell D.A."/>
            <person name="Schwinn K.E."/>
            <person name="Catanach A."/>
            <person name="Fullerton C."/>
            <person name="Li D."/>
            <person name="Meiyalaghan S."/>
            <person name="Nieuwenhuizen N."/>
            <person name="Read N."/>
            <person name="Prakash R."/>
            <person name="Hunter D."/>
            <person name="Zhang H."/>
            <person name="McKenzie M."/>
            <person name="Knabel M."/>
            <person name="Harris A."/>
            <person name="Allan A.C."/>
            <person name="Gleave A."/>
            <person name="Chen A."/>
            <person name="Janssen B.J."/>
            <person name="Plunkett B."/>
            <person name="Ampomah-Dwamena C."/>
            <person name="Voogd C."/>
            <person name="Leif D."/>
            <person name="Lafferty D."/>
            <person name="Souleyre E.J.F."/>
            <person name="Varkonyi-Gasic E."/>
            <person name="Gambi F."/>
            <person name="Hanley J."/>
            <person name="Yao J.L."/>
            <person name="Cheung J."/>
            <person name="David K.M."/>
            <person name="Warren B."/>
            <person name="Marsh K."/>
            <person name="Snowden K.C."/>
            <person name="Lin-Wang K."/>
            <person name="Brian L."/>
            <person name="Martinez-Sanchez M."/>
            <person name="Wang M."/>
            <person name="Ileperuma N."/>
            <person name="Macnee N."/>
            <person name="Campin R."/>
            <person name="McAtee P."/>
            <person name="Drummond R.S.M."/>
            <person name="Espley R.V."/>
            <person name="Ireland H.S."/>
            <person name="Wu R."/>
            <person name="Atkinson R.G."/>
            <person name="Karunairetnam S."/>
            <person name="Bulley S."/>
            <person name="Chunkath S."/>
            <person name="Hanley Z."/>
            <person name="Storey R."/>
            <person name="Thrimawithana A.H."/>
            <person name="Thomson S."/>
            <person name="David C."/>
            <person name="Testolin R."/>
            <person name="Huang H."/>
            <person name="Hellens R.P."/>
            <person name="Schaffer R.J."/>
        </authorList>
    </citation>
    <scope>NUCLEOTIDE SEQUENCE [LARGE SCALE GENOMIC DNA]</scope>
    <source>
        <strain evidence="3">cv. Red5</strain>
    </source>
</reference>
<gene>
    <name evidence="2" type="ORF">CEY00_Acc07218</name>
</gene>
<comment type="caution">
    <text evidence="2">The sequence shown here is derived from an EMBL/GenBank/DDBJ whole genome shotgun (WGS) entry which is preliminary data.</text>
</comment>
<dbReference type="Proteomes" id="UP000241394">
    <property type="component" value="Chromosome LG4"/>
</dbReference>
<name>A0A2R6RNF6_ACTCC</name>
<dbReference type="PANTHER" id="PTHR31175">
    <property type="entry name" value="AUXIN-RESPONSIVE FAMILY PROTEIN"/>
    <property type="match status" value="1"/>
</dbReference>
<sequence length="138" mass="15728">MISPNKVITMARNWQKIATIGKKRSSLPRTRTSPHVANKGHFVVYSADRRRFVIPLVYLQSSIFRELFKMSEEEFGLPRDGPITLPCDAVCIDYTLSLIKRGLAQDPEQALLFSVVSRCFSLRYLHQQGMNQRVAICG</sequence>
<dbReference type="Gramene" id="PSS31570">
    <property type="protein sequence ID" value="PSS31570"/>
    <property type="gene ID" value="CEY00_Acc07218"/>
</dbReference>
<dbReference type="GO" id="GO:0009733">
    <property type="term" value="P:response to auxin"/>
    <property type="evidence" value="ECO:0007669"/>
    <property type="project" value="InterPro"/>
</dbReference>
<protein>
    <submittedName>
        <fullName evidence="2">Auxin-responsive protein</fullName>
    </submittedName>
</protein>
<dbReference type="InParanoid" id="A0A2R6RNF6"/>